<feature type="compositionally biased region" description="Acidic residues" evidence="6">
    <location>
        <begin position="107"/>
        <end position="155"/>
    </location>
</feature>
<evidence type="ECO:0000256" key="1">
    <source>
        <dbReference type="ARBA" id="ARBA00004604"/>
    </source>
</evidence>
<name>A0A1Z5JFK1_FISSO</name>
<protein>
    <submittedName>
        <fullName evidence="7">rRNA-processing protein EBP2</fullName>
    </submittedName>
</protein>
<feature type="region of interest" description="Disordered" evidence="6">
    <location>
        <begin position="275"/>
        <end position="407"/>
    </location>
</feature>
<keyword evidence="8" id="KW-1185">Reference proteome</keyword>
<accession>A0A1Z5JFK1</accession>
<dbReference type="OrthoDB" id="443772at2759"/>
<evidence type="ECO:0000256" key="6">
    <source>
        <dbReference type="SAM" id="MobiDB-lite"/>
    </source>
</evidence>
<proteinExistence type="inferred from homology"/>
<evidence type="ECO:0000256" key="3">
    <source>
        <dbReference type="ARBA" id="ARBA00022517"/>
    </source>
</evidence>
<dbReference type="InterPro" id="IPR008610">
    <property type="entry name" value="Ebp2"/>
</dbReference>
<feature type="compositionally biased region" description="Basic and acidic residues" evidence="6">
    <location>
        <begin position="87"/>
        <end position="106"/>
    </location>
</feature>
<feature type="compositionally biased region" description="Acidic residues" evidence="6">
    <location>
        <begin position="24"/>
        <end position="42"/>
    </location>
</feature>
<dbReference type="EMBL" id="BDSP01000052">
    <property type="protein sequence ID" value="GAX12531.1"/>
    <property type="molecule type" value="Genomic_DNA"/>
</dbReference>
<evidence type="ECO:0000256" key="4">
    <source>
        <dbReference type="ARBA" id="ARBA00023054"/>
    </source>
</evidence>
<dbReference type="Proteomes" id="UP000198406">
    <property type="component" value="Unassembled WGS sequence"/>
</dbReference>
<evidence type="ECO:0000256" key="5">
    <source>
        <dbReference type="ARBA" id="ARBA00023242"/>
    </source>
</evidence>
<dbReference type="AlphaFoldDB" id="A0A1Z5JFK1"/>
<dbReference type="InParanoid" id="A0A1Z5JFK1"/>
<feature type="region of interest" description="Disordered" evidence="6">
    <location>
        <begin position="1"/>
        <end position="42"/>
    </location>
</feature>
<feature type="compositionally biased region" description="Acidic residues" evidence="6">
    <location>
        <begin position="65"/>
        <end position="86"/>
    </location>
</feature>
<dbReference type="GO" id="GO:0030687">
    <property type="term" value="C:preribosome, large subunit precursor"/>
    <property type="evidence" value="ECO:0007669"/>
    <property type="project" value="TreeGrafter"/>
</dbReference>
<sequence>MAKKNKKEKKSPQSEKKKSLITMEDLEEMSGDELPPEDEWDDEAKALKEAILGGAYDHLLKREDGGDDESIEEIEVGSSDDDTDGEIDNKGDKEVVEDDSQSHSSEEASESENEEVGEEEHDERDDDDDDDDDDEASSDEEDSGSDSDDDEESDVDQSSKQQSGSKALHIITNQLIAEKSGWPWAETFAVVATTPLPFHVEGEEHVDIHDDLKREVAFYDMALASVFQAREQCKKAGIPISRPADFFAEMVKSDEHMARVKDRLIFETKKIDAVNQRKSNKEHKLRSKEAQANKLAEKAKRKKDHFKAVEEWANSAERGQDNRLMDALNGKNKGPNKKRQLADKKYGFGGKRGRFKQNDPKSMNDMSGYNPRGNFSGGMKKTSKSSNAGAGRKGKRARDASRSRQRN</sequence>
<reference evidence="7 8" key="1">
    <citation type="journal article" date="2015" name="Plant Cell">
        <title>Oil accumulation by the oleaginous diatom Fistulifera solaris as revealed by the genome and transcriptome.</title>
        <authorList>
            <person name="Tanaka T."/>
            <person name="Maeda Y."/>
            <person name="Veluchamy A."/>
            <person name="Tanaka M."/>
            <person name="Abida H."/>
            <person name="Marechal E."/>
            <person name="Bowler C."/>
            <person name="Muto M."/>
            <person name="Sunaga Y."/>
            <person name="Tanaka M."/>
            <person name="Yoshino T."/>
            <person name="Taniguchi T."/>
            <person name="Fukuda Y."/>
            <person name="Nemoto M."/>
            <person name="Matsumoto M."/>
            <person name="Wong P.S."/>
            <person name="Aburatani S."/>
            <person name="Fujibuchi W."/>
        </authorList>
    </citation>
    <scope>NUCLEOTIDE SEQUENCE [LARGE SCALE GENOMIC DNA]</scope>
    <source>
        <strain evidence="7 8">JPCC DA0580</strain>
    </source>
</reference>
<dbReference type="PANTHER" id="PTHR13028">
    <property type="entry name" value="RRNA PROCESSING PROTEIN EBNA1-BINDING PROTEIN-RELATED"/>
    <property type="match status" value="1"/>
</dbReference>
<keyword evidence="3" id="KW-0690">Ribosome biogenesis</keyword>
<dbReference type="Pfam" id="PF05890">
    <property type="entry name" value="Ebp2"/>
    <property type="match status" value="1"/>
</dbReference>
<feature type="compositionally biased region" description="Basic and acidic residues" evidence="6">
    <location>
        <begin position="287"/>
        <end position="298"/>
    </location>
</feature>
<dbReference type="GO" id="GO:0042273">
    <property type="term" value="P:ribosomal large subunit biogenesis"/>
    <property type="evidence" value="ECO:0007669"/>
    <property type="project" value="TreeGrafter"/>
</dbReference>
<evidence type="ECO:0000256" key="2">
    <source>
        <dbReference type="ARBA" id="ARBA00007336"/>
    </source>
</evidence>
<dbReference type="GO" id="GO:0034399">
    <property type="term" value="C:nuclear periphery"/>
    <property type="evidence" value="ECO:0007669"/>
    <property type="project" value="TreeGrafter"/>
</dbReference>
<evidence type="ECO:0000313" key="7">
    <source>
        <dbReference type="EMBL" id="GAX12531.1"/>
    </source>
</evidence>
<keyword evidence="5" id="KW-0539">Nucleus</keyword>
<feature type="region of interest" description="Disordered" evidence="6">
    <location>
        <begin position="55"/>
        <end position="166"/>
    </location>
</feature>
<gene>
    <name evidence="7" type="ORF">FisN_24Hh107</name>
</gene>
<evidence type="ECO:0000313" key="8">
    <source>
        <dbReference type="Proteomes" id="UP000198406"/>
    </source>
</evidence>
<dbReference type="GO" id="GO:0005730">
    <property type="term" value="C:nucleolus"/>
    <property type="evidence" value="ECO:0007669"/>
    <property type="project" value="UniProtKB-SubCell"/>
</dbReference>
<comment type="subcellular location">
    <subcellularLocation>
        <location evidence="1">Nucleus</location>
        <location evidence="1">Nucleolus</location>
    </subcellularLocation>
</comment>
<comment type="caution">
    <text evidence="7">The sequence shown here is derived from an EMBL/GenBank/DDBJ whole genome shotgun (WGS) entry which is preliminary data.</text>
</comment>
<comment type="similarity">
    <text evidence="2">Belongs to the EBP2 family.</text>
</comment>
<keyword evidence="4" id="KW-0175">Coiled coil</keyword>
<dbReference type="GO" id="GO:0006364">
    <property type="term" value="P:rRNA processing"/>
    <property type="evidence" value="ECO:0007669"/>
    <property type="project" value="TreeGrafter"/>
</dbReference>
<organism evidence="7 8">
    <name type="scientific">Fistulifera solaris</name>
    <name type="common">Oleaginous diatom</name>
    <dbReference type="NCBI Taxonomy" id="1519565"/>
    <lineage>
        <taxon>Eukaryota</taxon>
        <taxon>Sar</taxon>
        <taxon>Stramenopiles</taxon>
        <taxon>Ochrophyta</taxon>
        <taxon>Bacillariophyta</taxon>
        <taxon>Bacillariophyceae</taxon>
        <taxon>Bacillariophycidae</taxon>
        <taxon>Naviculales</taxon>
        <taxon>Naviculaceae</taxon>
        <taxon>Fistulifera</taxon>
    </lineage>
</organism>
<dbReference type="PANTHER" id="PTHR13028:SF0">
    <property type="entry name" value="RRNA-PROCESSING PROTEIN EBP2-RELATED"/>
    <property type="match status" value="1"/>
</dbReference>
<feature type="compositionally biased region" description="Basic and acidic residues" evidence="6">
    <location>
        <begin position="397"/>
        <end position="407"/>
    </location>
</feature>